<gene>
    <name evidence="2" type="ORF">CLV81_2808</name>
</gene>
<accession>A0A2T0MA50</accession>
<keyword evidence="3" id="KW-1185">Reference proteome</keyword>
<name>A0A2T0MA50_9FLAO</name>
<protein>
    <submittedName>
        <fullName evidence="2">Uncharacterized protein</fullName>
    </submittedName>
</protein>
<dbReference type="EMBL" id="PVYX01000002">
    <property type="protein sequence ID" value="PRX54407.1"/>
    <property type="molecule type" value="Genomic_DNA"/>
</dbReference>
<comment type="caution">
    <text evidence="2">The sequence shown here is derived from an EMBL/GenBank/DDBJ whole genome shotgun (WGS) entry which is preliminary data.</text>
</comment>
<dbReference type="Proteomes" id="UP000237640">
    <property type="component" value="Unassembled WGS sequence"/>
</dbReference>
<reference evidence="2 3" key="1">
    <citation type="submission" date="2018-03" db="EMBL/GenBank/DDBJ databases">
        <title>Genomic Encyclopedia of Archaeal and Bacterial Type Strains, Phase II (KMG-II): from individual species to whole genera.</title>
        <authorList>
            <person name="Goeker M."/>
        </authorList>
    </citation>
    <scope>NUCLEOTIDE SEQUENCE [LARGE SCALE GENOMIC DNA]</scope>
    <source>
        <strain evidence="2 3">DSM 25027</strain>
    </source>
</reference>
<evidence type="ECO:0000313" key="3">
    <source>
        <dbReference type="Proteomes" id="UP000237640"/>
    </source>
</evidence>
<sequence length="392" mass="45235">MRKLLFLLITLLCFSGFSQERFKHRYRMKRNIQLIDNDQQKVKENKKKELEEKLSGLKKKLNGLEEQSMDYLKMFKEYKETVEFLENGTKNLMKDGFTPFESLDPVDKASLRKKLDLVKNNVTASTELLGVDGNKLTINKEQANNPDIEDFIGLSKPVEAELPFDEWCFGIKGIWCRCWEKKWKGNVLFEEDKLYFNPWNFKSGKYPDDKLPLYYKLEDGQTIKLNFQEITVTTLALPIKYRFRDDPIMVLKESEDGMEPMIEEREIPETFSTGINISLFGGYTFGSTKFNRRIKVKNREIVRKVTFGVLLGTGTETLKETNTDGTEEAPMGSDELTIGVASLGTGLVYSRNKLAIGLFYGWDFGVGSTSNTWNYDNRPWIGIGLGYDIFKL</sequence>
<evidence type="ECO:0000256" key="1">
    <source>
        <dbReference type="SAM" id="Coils"/>
    </source>
</evidence>
<feature type="coiled-coil region" evidence="1">
    <location>
        <begin position="40"/>
        <end position="67"/>
    </location>
</feature>
<dbReference type="AlphaFoldDB" id="A0A2T0MA50"/>
<dbReference type="OrthoDB" id="1256438at2"/>
<organism evidence="2 3">
    <name type="scientific">Flagellimonas meridianipacifica</name>
    <dbReference type="NCBI Taxonomy" id="1080225"/>
    <lineage>
        <taxon>Bacteria</taxon>
        <taxon>Pseudomonadati</taxon>
        <taxon>Bacteroidota</taxon>
        <taxon>Flavobacteriia</taxon>
        <taxon>Flavobacteriales</taxon>
        <taxon>Flavobacteriaceae</taxon>
        <taxon>Flagellimonas</taxon>
    </lineage>
</organism>
<dbReference type="RefSeq" id="WP_146129901.1">
    <property type="nucleotide sequence ID" value="NZ_PVYX01000002.1"/>
</dbReference>
<keyword evidence="1" id="KW-0175">Coiled coil</keyword>
<evidence type="ECO:0000313" key="2">
    <source>
        <dbReference type="EMBL" id="PRX54407.1"/>
    </source>
</evidence>
<proteinExistence type="predicted"/>